<organism evidence="4 5">
    <name type="scientific">Paraphoma chrysanthemicola</name>
    <dbReference type="NCBI Taxonomy" id="798071"/>
    <lineage>
        <taxon>Eukaryota</taxon>
        <taxon>Fungi</taxon>
        <taxon>Dikarya</taxon>
        <taxon>Ascomycota</taxon>
        <taxon>Pezizomycotina</taxon>
        <taxon>Dothideomycetes</taxon>
        <taxon>Pleosporomycetidae</taxon>
        <taxon>Pleosporales</taxon>
        <taxon>Pleosporineae</taxon>
        <taxon>Phaeosphaeriaceae</taxon>
        <taxon>Paraphoma</taxon>
    </lineage>
</organism>
<gene>
    <name evidence="4" type="ORF">FB567DRAFT_246115</name>
</gene>
<evidence type="ECO:0000313" key="5">
    <source>
        <dbReference type="Proteomes" id="UP000813461"/>
    </source>
</evidence>
<dbReference type="PANTHER" id="PTHR47706:SF1">
    <property type="entry name" value="CIPA-LIKE, PUTATIVE (AFU_ORTHOLOGUE AFUA_1G12460)-RELATED"/>
    <property type="match status" value="1"/>
</dbReference>
<dbReference type="OrthoDB" id="419598at2759"/>
<reference evidence="4" key="1">
    <citation type="journal article" date="2021" name="Nat. Commun.">
        <title>Genetic determinants of endophytism in the Arabidopsis root mycobiome.</title>
        <authorList>
            <person name="Mesny F."/>
            <person name="Miyauchi S."/>
            <person name="Thiergart T."/>
            <person name="Pickel B."/>
            <person name="Atanasova L."/>
            <person name="Karlsson M."/>
            <person name="Huettel B."/>
            <person name="Barry K.W."/>
            <person name="Haridas S."/>
            <person name="Chen C."/>
            <person name="Bauer D."/>
            <person name="Andreopoulos W."/>
            <person name="Pangilinan J."/>
            <person name="LaButti K."/>
            <person name="Riley R."/>
            <person name="Lipzen A."/>
            <person name="Clum A."/>
            <person name="Drula E."/>
            <person name="Henrissat B."/>
            <person name="Kohler A."/>
            <person name="Grigoriev I.V."/>
            <person name="Martin F.M."/>
            <person name="Hacquard S."/>
        </authorList>
    </citation>
    <scope>NUCLEOTIDE SEQUENCE</scope>
    <source>
        <strain evidence="4">MPI-SDFR-AT-0120</strain>
    </source>
</reference>
<dbReference type="AlphaFoldDB" id="A0A8K0QTJ0"/>
<evidence type="ECO:0000256" key="2">
    <source>
        <dbReference type="ARBA" id="ARBA00023002"/>
    </source>
</evidence>
<dbReference type="InterPro" id="IPR036291">
    <property type="entry name" value="NAD(P)-bd_dom_sf"/>
</dbReference>
<accession>A0A8K0QTJ0</accession>
<dbReference type="GO" id="GO:0016491">
    <property type="term" value="F:oxidoreductase activity"/>
    <property type="evidence" value="ECO:0007669"/>
    <property type="project" value="UniProtKB-KW"/>
</dbReference>
<proteinExistence type="predicted"/>
<feature type="domain" description="NmrA-like" evidence="3">
    <location>
        <begin position="14"/>
        <end position="240"/>
    </location>
</feature>
<dbReference type="Pfam" id="PF05368">
    <property type="entry name" value="NmrA"/>
    <property type="match status" value="1"/>
</dbReference>
<keyword evidence="5" id="KW-1185">Reference proteome</keyword>
<evidence type="ECO:0000313" key="4">
    <source>
        <dbReference type="EMBL" id="KAH7069344.1"/>
    </source>
</evidence>
<dbReference type="PANTHER" id="PTHR47706">
    <property type="entry name" value="NMRA-LIKE FAMILY PROTEIN"/>
    <property type="match status" value="1"/>
</dbReference>
<comment type="caution">
    <text evidence="4">The sequence shown here is derived from an EMBL/GenBank/DDBJ whole genome shotgun (WGS) entry which is preliminary data.</text>
</comment>
<dbReference type="InterPro" id="IPR051609">
    <property type="entry name" value="NmrA/Isoflavone_reductase-like"/>
</dbReference>
<sequence length="327" mass="35325">MNSVSNIRNVAWYGTGNLGAQILHLVASAQAFNITLLVRREPASYMNLPSNITIKQIDLEDRASLVTALTGIDAVVVFTSMAPHNNMDGIQLELINASIKAKVKFFVPSEWAPDTAGGNAATALRIGPNTLPPTPIIAMKRVVHNYLLARSAEGKIDFATLHTGNMLQNIGVFASIDVQKRTAVLPDGGYHPFAVTSTQTLAKALTNLLSRYPENKNTFLYICDGETSLYHVVQAVQKASGSHEPWDISSFSIEERKKIADANMRSGKVSMQDFVGVLGVPFTGGLTVWTKPDNGKLGLEAPSSAKAQEIVDRVARSLLPKRSQGVL</sequence>
<dbReference type="SUPFAM" id="SSF51735">
    <property type="entry name" value="NAD(P)-binding Rossmann-fold domains"/>
    <property type="match status" value="1"/>
</dbReference>
<evidence type="ECO:0000259" key="3">
    <source>
        <dbReference type="Pfam" id="PF05368"/>
    </source>
</evidence>
<dbReference type="Proteomes" id="UP000813461">
    <property type="component" value="Unassembled WGS sequence"/>
</dbReference>
<keyword evidence="1" id="KW-0521">NADP</keyword>
<name>A0A8K0QTJ0_9PLEO</name>
<keyword evidence="2" id="KW-0560">Oxidoreductase</keyword>
<protein>
    <recommendedName>
        <fullName evidence="3">NmrA-like domain-containing protein</fullName>
    </recommendedName>
</protein>
<dbReference type="InterPro" id="IPR008030">
    <property type="entry name" value="NmrA-like"/>
</dbReference>
<dbReference type="Gene3D" id="3.40.50.720">
    <property type="entry name" value="NAD(P)-binding Rossmann-like Domain"/>
    <property type="match status" value="1"/>
</dbReference>
<dbReference type="EMBL" id="JAGMVJ010000030">
    <property type="protein sequence ID" value="KAH7069344.1"/>
    <property type="molecule type" value="Genomic_DNA"/>
</dbReference>
<evidence type="ECO:0000256" key="1">
    <source>
        <dbReference type="ARBA" id="ARBA00022857"/>
    </source>
</evidence>